<feature type="domain" description="Ig-like" evidence="2">
    <location>
        <begin position="29"/>
        <end position="119"/>
    </location>
</feature>
<keyword evidence="1" id="KW-0732">Signal</keyword>
<dbReference type="OrthoDB" id="6422354at2759"/>
<evidence type="ECO:0000256" key="1">
    <source>
        <dbReference type="SAM" id="SignalP"/>
    </source>
</evidence>
<name>A0A4Y2WDJ5_ARAVE</name>
<comment type="caution">
    <text evidence="3">The sequence shown here is derived from an EMBL/GenBank/DDBJ whole genome shotgun (WGS) entry which is preliminary data.</text>
</comment>
<protein>
    <recommendedName>
        <fullName evidence="2">Ig-like domain-containing protein</fullName>
    </recommendedName>
</protein>
<gene>
    <name evidence="3" type="ORF">AVEN_148495_1</name>
</gene>
<evidence type="ECO:0000313" key="3">
    <source>
        <dbReference type="EMBL" id="GBO35339.1"/>
    </source>
</evidence>
<dbReference type="InterPro" id="IPR013098">
    <property type="entry name" value="Ig_I-set"/>
</dbReference>
<dbReference type="EMBL" id="BGPR01059305">
    <property type="protein sequence ID" value="GBO35339.1"/>
    <property type="molecule type" value="Genomic_DNA"/>
</dbReference>
<organism evidence="3 4">
    <name type="scientific">Araneus ventricosus</name>
    <name type="common">Orbweaver spider</name>
    <name type="synonym">Epeira ventricosa</name>
    <dbReference type="NCBI Taxonomy" id="182803"/>
    <lineage>
        <taxon>Eukaryota</taxon>
        <taxon>Metazoa</taxon>
        <taxon>Ecdysozoa</taxon>
        <taxon>Arthropoda</taxon>
        <taxon>Chelicerata</taxon>
        <taxon>Arachnida</taxon>
        <taxon>Araneae</taxon>
        <taxon>Araneomorphae</taxon>
        <taxon>Entelegynae</taxon>
        <taxon>Araneoidea</taxon>
        <taxon>Araneidae</taxon>
        <taxon>Araneus</taxon>
    </lineage>
</organism>
<dbReference type="InterPro" id="IPR036179">
    <property type="entry name" value="Ig-like_dom_sf"/>
</dbReference>
<feature type="signal peptide" evidence="1">
    <location>
        <begin position="1"/>
        <end position="23"/>
    </location>
</feature>
<proteinExistence type="predicted"/>
<evidence type="ECO:0000259" key="2">
    <source>
        <dbReference type="PROSITE" id="PS50835"/>
    </source>
</evidence>
<reference evidence="3 4" key="1">
    <citation type="journal article" date="2019" name="Sci. Rep.">
        <title>Orb-weaving spider Araneus ventricosus genome elucidates the spidroin gene catalogue.</title>
        <authorList>
            <person name="Kono N."/>
            <person name="Nakamura H."/>
            <person name="Ohtoshi R."/>
            <person name="Moran D.A.P."/>
            <person name="Shinohara A."/>
            <person name="Yoshida Y."/>
            <person name="Fujiwara M."/>
            <person name="Mori M."/>
            <person name="Tomita M."/>
            <person name="Arakawa K."/>
        </authorList>
    </citation>
    <scope>NUCLEOTIDE SEQUENCE [LARGE SCALE GENOMIC DNA]</scope>
</reference>
<dbReference type="Gene3D" id="2.60.40.10">
    <property type="entry name" value="Immunoglobulins"/>
    <property type="match status" value="1"/>
</dbReference>
<dbReference type="Pfam" id="PF07679">
    <property type="entry name" value="I-set"/>
    <property type="match status" value="1"/>
</dbReference>
<dbReference type="Proteomes" id="UP000499080">
    <property type="component" value="Unassembled WGS sequence"/>
</dbReference>
<keyword evidence="4" id="KW-1185">Reference proteome</keyword>
<evidence type="ECO:0000313" key="4">
    <source>
        <dbReference type="Proteomes" id="UP000499080"/>
    </source>
</evidence>
<sequence length="132" mass="14686">MDMSTLLRLTIATMFCFIYVSSAMGSGEPKIKSFHFSNELELGMREIVHCNVIHGDAPFEFSWFKNGQLLKDGQSISIRKTDDYVSKLVILKVDADSNGNYTCRVSNSNGFDEKSAVLSVKGAFVGSFNIRI</sequence>
<accession>A0A4Y2WDJ5</accession>
<dbReference type="AlphaFoldDB" id="A0A4Y2WDJ5"/>
<dbReference type="PROSITE" id="PS50835">
    <property type="entry name" value="IG_LIKE"/>
    <property type="match status" value="1"/>
</dbReference>
<dbReference type="InterPro" id="IPR007110">
    <property type="entry name" value="Ig-like_dom"/>
</dbReference>
<feature type="chain" id="PRO_5021350932" description="Ig-like domain-containing protein" evidence="1">
    <location>
        <begin position="24"/>
        <end position="132"/>
    </location>
</feature>
<dbReference type="SUPFAM" id="SSF48726">
    <property type="entry name" value="Immunoglobulin"/>
    <property type="match status" value="1"/>
</dbReference>
<dbReference type="InterPro" id="IPR013783">
    <property type="entry name" value="Ig-like_fold"/>
</dbReference>
<dbReference type="FunFam" id="2.60.40.10:FF:000333">
    <property type="entry name" value="Down syndrome cell adhesion molecule"/>
    <property type="match status" value="1"/>
</dbReference>